<dbReference type="Proteomes" id="UP001482620">
    <property type="component" value="Unassembled WGS sequence"/>
</dbReference>
<name>A0ABV0V822_9TELE</name>
<evidence type="ECO:0000313" key="2">
    <source>
        <dbReference type="Proteomes" id="UP001482620"/>
    </source>
</evidence>
<accession>A0ABV0V822</accession>
<protein>
    <submittedName>
        <fullName evidence="1">Uncharacterized protein</fullName>
    </submittedName>
</protein>
<organism evidence="1 2">
    <name type="scientific">Ilyodon furcidens</name>
    <name type="common">goldbreast splitfin</name>
    <dbReference type="NCBI Taxonomy" id="33524"/>
    <lineage>
        <taxon>Eukaryota</taxon>
        <taxon>Metazoa</taxon>
        <taxon>Chordata</taxon>
        <taxon>Craniata</taxon>
        <taxon>Vertebrata</taxon>
        <taxon>Euteleostomi</taxon>
        <taxon>Actinopterygii</taxon>
        <taxon>Neopterygii</taxon>
        <taxon>Teleostei</taxon>
        <taxon>Neoteleostei</taxon>
        <taxon>Acanthomorphata</taxon>
        <taxon>Ovalentaria</taxon>
        <taxon>Atherinomorphae</taxon>
        <taxon>Cyprinodontiformes</taxon>
        <taxon>Goodeidae</taxon>
        <taxon>Ilyodon</taxon>
    </lineage>
</organism>
<keyword evidence="2" id="KW-1185">Reference proteome</keyword>
<comment type="caution">
    <text evidence="1">The sequence shown here is derived from an EMBL/GenBank/DDBJ whole genome shotgun (WGS) entry which is preliminary data.</text>
</comment>
<reference evidence="1 2" key="1">
    <citation type="submission" date="2021-06" db="EMBL/GenBank/DDBJ databases">
        <authorList>
            <person name="Palmer J.M."/>
        </authorList>
    </citation>
    <scope>NUCLEOTIDE SEQUENCE [LARGE SCALE GENOMIC DNA]</scope>
    <source>
        <strain evidence="2">if_2019</strain>
        <tissue evidence="1">Muscle</tissue>
    </source>
</reference>
<proteinExistence type="predicted"/>
<sequence>MLPVSPSLLHTFPHVYNKDSTTLSFTTNQKVAESGQMWTACHGAATHSVLTLFSCCAHIPWLSCVLTKLYMSPALSHNAPATYAVDQTLAINHRLPRHSETTSGWCNHLNDHTTLAQGNHLHVNLEISWK</sequence>
<dbReference type="EMBL" id="JAHRIQ010095128">
    <property type="protein sequence ID" value="MEQ2252493.1"/>
    <property type="molecule type" value="Genomic_DNA"/>
</dbReference>
<evidence type="ECO:0000313" key="1">
    <source>
        <dbReference type="EMBL" id="MEQ2252493.1"/>
    </source>
</evidence>
<gene>
    <name evidence="1" type="ORF">ILYODFUR_022258</name>
</gene>